<protein>
    <submittedName>
        <fullName evidence="2">Uncharacterized protein</fullName>
    </submittedName>
</protein>
<evidence type="ECO:0000256" key="1">
    <source>
        <dbReference type="SAM" id="MobiDB-lite"/>
    </source>
</evidence>
<dbReference type="AlphaFoldDB" id="A0A061RKV1"/>
<feature type="non-terminal residue" evidence="2">
    <location>
        <position position="1"/>
    </location>
</feature>
<gene>
    <name evidence="2" type="ORF">TSPGSL018_28529</name>
</gene>
<feature type="region of interest" description="Disordered" evidence="1">
    <location>
        <begin position="1"/>
        <end position="20"/>
    </location>
</feature>
<accession>A0A061RKV1</accession>
<reference evidence="2" key="1">
    <citation type="submission" date="2014-05" db="EMBL/GenBank/DDBJ databases">
        <title>The transcriptome of the halophilic microalga Tetraselmis sp. GSL018 isolated from the Great Salt Lake, Utah.</title>
        <authorList>
            <person name="Jinkerson R.E."/>
            <person name="D'Adamo S."/>
            <person name="Posewitz M.C."/>
        </authorList>
    </citation>
    <scope>NUCLEOTIDE SEQUENCE</scope>
    <source>
        <strain evidence="2">GSL018</strain>
    </source>
</reference>
<evidence type="ECO:0000313" key="2">
    <source>
        <dbReference type="EMBL" id="JAC73572.1"/>
    </source>
</evidence>
<organism evidence="2">
    <name type="scientific">Tetraselmis sp. GSL018</name>
    <dbReference type="NCBI Taxonomy" id="582737"/>
    <lineage>
        <taxon>Eukaryota</taxon>
        <taxon>Viridiplantae</taxon>
        <taxon>Chlorophyta</taxon>
        <taxon>core chlorophytes</taxon>
        <taxon>Chlorodendrophyceae</taxon>
        <taxon>Chlorodendrales</taxon>
        <taxon>Chlorodendraceae</taxon>
        <taxon>Tetraselmis</taxon>
    </lineage>
</organism>
<feature type="compositionally biased region" description="Gly residues" evidence="1">
    <location>
        <begin position="1"/>
        <end position="14"/>
    </location>
</feature>
<proteinExistence type="predicted"/>
<name>A0A061RKV1_9CHLO</name>
<dbReference type="EMBL" id="GBEZ01012299">
    <property type="protein sequence ID" value="JAC73572.1"/>
    <property type="molecule type" value="Transcribed_RNA"/>
</dbReference>
<sequence>VGGRGGWVGKGPLGGAKQPCRPSVLRVAQERGSVHGCGAAQHCREGGSGTPPPPPA</sequence>